<accession>H2XSX8</accession>
<sequence length="54" mass="6331">MFIPTQRKVSWTRTSVEWQLLPATARFSLNAQNVSYMRPPRFCIQTVSSLPEYP</sequence>
<keyword evidence="2" id="KW-1185">Reference proteome</keyword>
<dbReference type="HOGENOM" id="CLU_3055531_0_0_1"/>
<organism evidence="1 2">
    <name type="scientific">Ciona intestinalis</name>
    <name type="common">Transparent sea squirt</name>
    <name type="synonym">Ascidia intestinalis</name>
    <dbReference type="NCBI Taxonomy" id="7719"/>
    <lineage>
        <taxon>Eukaryota</taxon>
        <taxon>Metazoa</taxon>
        <taxon>Chordata</taxon>
        <taxon>Tunicata</taxon>
        <taxon>Ascidiacea</taxon>
        <taxon>Phlebobranchia</taxon>
        <taxon>Cionidae</taxon>
        <taxon>Ciona</taxon>
    </lineage>
</organism>
<proteinExistence type="predicted"/>
<dbReference type="InParanoid" id="H2XSX8"/>
<reference evidence="2" key="1">
    <citation type="journal article" date="2002" name="Science">
        <title>The draft genome of Ciona intestinalis: insights into chordate and vertebrate origins.</title>
        <authorList>
            <person name="Dehal P."/>
            <person name="Satou Y."/>
            <person name="Campbell R.K."/>
            <person name="Chapman J."/>
            <person name="Degnan B."/>
            <person name="De Tomaso A."/>
            <person name="Davidson B."/>
            <person name="Di Gregorio A."/>
            <person name="Gelpke M."/>
            <person name="Goodstein D.M."/>
            <person name="Harafuji N."/>
            <person name="Hastings K.E."/>
            <person name="Ho I."/>
            <person name="Hotta K."/>
            <person name="Huang W."/>
            <person name="Kawashima T."/>
            <person name="Lemaire P."/>
            <person name="Martinez D."/>
            <person name="Meinertzhagen I.A."/>
            <person name="Necula S."/>
            <person name="Nonaka M."/>
            <person name="Putnam N."/>
            <person name="Rash S."/>
            <person name="Saiga H."/>
            <person name="Satake M."/>
            <person name="Terry A."/>
            <person name="Yamada L."/>
            <person name="Wang H.G."/>
            <person name="Awazu S."/>
            <person name="Azumi K."/>
            <person name="Boore J."/>
            <person name="Branno M."/>
            <person name="Chin-Bow S."/>
            <person name="DeSantis R."/>
            <person name="Doyle S."/>
            <person name="Francino P."/>
            <person name="Keys D.N."/>
            <person name="Haga S."/>
            <person name="Hayashi H."/>
            <person name="Hino K."/>
            <person name="Imai K.S."/>
            <person name="Inaba K."/>
            <person name="Kano S."/>
            <person name="Kobayashi K."/>
            <person name="Kobayashi M."/>
            <person name="Lee B.I."/>
            <person name="Makabe K.W."/>
            <person name="Manohar C."/>
            <person name="Matassi G."/>
            <person name="Medina M."/>
            <person name="Mochizuki Y."/>
            <person name="Mount S."/>
            <person name="Morishita T."/>
            <person name="Miura S."/>
            <person name="Nakayama A."/>
            <person name="Nishizaka S."/>
            <person name="Nomoto H."/>
            <person name="Ohta F."/>
            <person name="Oishi K."/>
            <person name="Rigoutsos I."/>
            <person name="Sano M."/>
            <person name="Sasaki A."/>
            <person name="Sasakura Y."/>
            <person name="Shoguchi E."/>
            <person name="Shin-i T."/>
            <person name="Spagnuolo A."/>
            <person name="Stainier D."/>
            <person name="Suzuki M.M."/>
            <person name="Tassy O."/>
            <person name="Takatori N."/>
            <person name="Tokuoka M."/>
            <person name="Yagi K."/>
            <person name="Yoshizaki F."/>
            <person name="Wada S."/>
            <person name="Zhang C."/>
            <person name="Hyatt P.D."/>
            <person name="Larimer F."/>
            <person name="Detter C."/>
            <person name="Doggett N."/>
            <person name="Glavina T."/>
            <person name="Hawkins T."/>
            <person name="Richardson P."/>
            <person name="Lucas S."/>
            <person name="Kohara Y."/>
            <person name="Levine M."/>
            <person name="Satoh N."/>
            <person name="Rokhsar D.S."/>
        </authorList>
    </citation>
    <scope>NUCLEOTIDE SEQUENCE [LARGE SCALE GENOMIC DNA]</scope>
</reference>
<name>H2XSX8_CIOIN</name>
<reference evidence="1" key="3">
    <citation type="submission" date="2025-08" db="UniProtKB">
        <authorList>
            <consortium name="Ensembl"/>
        </authorList>
    </citation>
    <scope>IDENTIFICATION</scope>
</reference>
<dbReference type="Ensembl" id="ENSCINT00000030360.1">
    <property type="protein sequence ID" value="ENSCINP00000032762.1"/>
    <property type="gene ID" value="ENSCING00000021694.1"/>
</dbReference>
<evidence type="ECO:0000313" key="2">
    <source>
        <dbReference type="Proteomes" id="UP000008144"/>
    </source>
</evidence>
<reference evidence="1" key="4">
    <citation type="submission" date="2025-09" db="UniProtKB">
        <authorList>
            <consortium name="Ensembl"/>
        </authorList>
    </citation>
    <scope>IDENTIFICATION</scope>
</reference>
<dbReference type="Proteomes" id="UP000008144">
    <property type="component" value="Chromosome 12"/>
</dbReference>
<evidence type="ECO:0000313" key="1">
    <source>
        <dbReference type="Ensembl" id="ENSCINP00000032762.1"/>
    </source>
</evidence>
<dbReference type="EMBL" id="EAAA01001014">
    <property type="status" value="NOT_ANNOTATED_CDS"/>
    <property type="molecule type" value="Genomic_DNA"/>
</dbReference>
<dbReference type="AlphaFoldDB" id="H2XSX8"/>
<reference evidence="1" key="2">
    <citation type="journal article" date="2008" name="Genome Biol.">
        <title>Improved genome assembly and evidence-based global gene model set for the chordate Ciona intestinalis: new insight into intron and operon populations.</title>
        <authorList>
            <person name="Satou Y."/>
            <person name="Mineta K."/>
            <person name="Ogasawara M."/>
            <person name="Sasakura Y."/>
            <person name="Shoguchi E."/>
            <person name="Ueno K."/>
            <person name="Yamada L."/>
            <person name="Matsumoto J."/>
            <person name="Wasserscheid J."/>
            <person name="Dewar K."/>
            <person name="Wiley G.B."/>
            <person name="Macmil S.L."/>
            <person name="Roe B.A."/>
            <person name="Zeller R.W."/>
            <person name="Hastings K.E."/>
            <person name="Lemaire P."/>
            <person name="Lindquist E."/>
            <person name="Endo T."/>
            <person name="Hotta K."/>
            <person name="Inaba K."/>
        </authorList>
    </citation>
    <scope>NUCLEOTIDE SEQUENCE [LARGE SCALE GENOMIC DNA]</scope>
    <source>
        <strain evidence="1">wild type</strain>
    </source>
</reference>
<protein>
    <submittedName>
        <fullName evidence="1">Uncharacterized protein</fullName>
    </submittedName>
</protein>